<keyword evidence="1" id="KW-1133">Transmembrane helix</keyword>
<proteinExistence type="predicted"/>
<reference evidence="2 3" key="1">
    <citation type="submission" date="2019-12" db="EMBL/GenBank/DDBJ databases">
        <title>Chromosome-level assembly of the Caenorhabditis remanei genome.</title>
        <authorList>
            <person name="Teterina A.A."/>
            <person name="Willis J.H."/>
            <person name="Phillips P.C."/>
        </authorList>
    </citation>
    <scope>NUCLEOTIDE SEQUENCE [LARGE SCALE GENOMIC DNA]</scope>
    <source>
        <strain evidence="2 3">PX506</strain>
        <tissue evidence="2">Whole organism</tissue>
    </source>
</reference>
<feature type="transmembrane region" description="Helical" evidence="1">
    <location>
        <begin position="150"/>
        <end position="170"/>
    </location>
</feature>
<dbReference type="EMBL" id="WUAV01000003">
    <property type="protein sequence ID" value="KAF1763313.1"/>
    <property type="molecule type" value="Genomic_DNA"/>
</dbReference>
<gene>
    <name evidence="2" type="ORF">GCK72_011579</name>
</gene>
<evidence type="ECO:0000313" key="2">
    <source>
        <dbReference type="EMBL" id="KAF1763313.1"/>
    </source>
</evidence>
<dbReference type="AlphaFoldDB" id="A0A6A5HA54"/>
<accession>A0A6A5HA54</accession>
<protein>
    <submittedName>
        <fullName evidence="2">Uncharacterized protein</fullName>
    </submittedName>
</protein>
<dbReference type="CTD" id="9814283"/>
<dbReference type="RefSeq" id="XP_053588124.1">
    <property type="nucleotide sequence ID" value="XM_053728547.1"/>
</dbReference>
<evidence type="ECO:0000256" key="1">
    <source>
        <dbReference type="SAM" id="Phobius"/>
    </source>
</evidence>
<name>A0A6A5HA54_CAERE</name>
<dbReference type="Proteomes" id="UP000483820">
    <property type="component" value="Chromosome III"/>
</dbReference>
<keyword evidence="1" id="KW-0472">Membrane</keyword>
<dbReference type="GeneID" id="9814283"/>
<keyword evidence="1" id="KW-0812">Transmembrane</keyword>
<organism evidence="2 3">
    <name type="scientific">Caenorhabditis remanei</name>
    <name type="common">Caenorhabditis vulgaris</name>
    <dbReference type="NCBI Taxonomy" id="31234"/>
    <lineage>
        <taxon>Eukaryota</taxon>
        <taxon>Metazoa</taxon>
        <taxon>Ecdysozoa</taxon>
        <taxon>Nematoda</taxon>
        <taxon>Chromadorea</taxon>
        <taxon>Rhabditida</taxon>
        <taxon>Rhabditina</taxon>
        <taxon>Rhabditomorpha</taxon>
        <taxon>Rhabditoidea</taxon>
        <taxon>Rhabditidae</taxon>
        <taxon>Peloderinae</taxon>
        <taxon>Caenorhabditis</taxon>
    </lineage>
</organism>
<sequence length="267" mass="32230">MFKIDLVYKKNSKLDTLALIQAIRQGESEIIWYLLKVTAVLAVILAIIKLIIKLIARVFEYFGKTVEKERIISKSDRLNLIFGYSGILFLTFIFFAHLWVLELASSTIAALYGFFWHILAGLFYFLFLFKSALKYVYNYEKSNSTKILKWMFYGTIIGYQFHRGFFISFIEDFCFLFMYFYYIVFFYFFLIELITVIHGNATLFVYLTPKELVRRHWEKEKKCRRLMNAWRRQEANEYENEESENVYPRKIRFVSFQEPGIYYEEYP</sequence>
<feature type="transmembrane region" description="Helical" evidence="1">
    <location>
        <begin position="176"/>
        <end position="207"/>
    </location>
</feature>
<comment type="caution">
    <text evidence="2">The sequence shown here is derived from an EMBL/GenBank/DDBJ whole genome shotgun (WGS) entry which is preliminary data.</text>
</comment>
<feature type="transmembrane region" description="Helical" evidence="1">
    <location>
        <begin position="30"/>
        <end position="52"/>
    </location>
</feature>
<evidence type="ECO:0000313" key="3">
    <source>
        <dbReference type="Proteomes" id="UP000483820"/>
    </source>
</evidence>
<feature type="transmembrane region" description="Helical" evidence="1">
    <location>
        <begin position="107"/>
        <end position="129"/>
    </location>
</feature>
<dbReference type="KEGG" id="crq:GCK72_011579"/>
<feature type="transmembrane region" description="Helical" evidence="1">
    <location>
        <begin position="78"/>
        <end position="101"/>
    </location>
</feature>